<evidence type="ECO:0000313" key="1">
    <source>
        <dbReference type="EMBL" id="CDW51007.1"/>
    </source>
</evidence>
<dbReference type="EMBL" id="HACA01033646">
    <property type="protein sequence ID" value="CDW51007.1"/>
    <property type="molecule type" value="Transcribed_RNA"/>
</dbReference>
<reference evidence="1" key="1">
    <citation type="submission" date="2014-05" db="EMBL/GenBank/DDBJ databases">
        <authorList>
            <person name="Chronopoulou M."/>
        </authorList>
    </citation>
    <scope>NUCLEOTIDE SEQUENCE</scope>
    <source>
        <tissue evidence="1">Whole organism</tissue>
    </source>
</reference>
<organism evidence="1">
    <name type="scientific">Lepeophtheirus salmonis</name>
    <name type="common">Salmon louse</name>
    <name type="synonym">Caligus salmonis</name>
    <dbReference type="NCBI Taxonomy" id="72036"/>
    <lineage>
        <taxon>Eukaryota</taxon>
        <taxon>Metazoa</taxon>
        <taxon>Ecdysozoa</taxon>
        <taxon>Arthropoda</taxon>
        <taxon>Crustacea</taxon>
        <taxon>Multicrustacea</taxon>
        <taxon>Hexanauplia</taxon>
        <taxon>Copepoda</taxon>
        <taxon>Siphonostomatoida</taxon>
        <taxon>Caligidae</taxon>
        <taxon>Lepeophtheirus</taxon>
    </lineage>
</organism>
<name>A0A0K2VLD2_LEPSM</name>
<accession>A0A0K2VLD2</accession>
<proteinExistence type="predicted"/>
<protein>
    <submittedName>
        <fullName evidence="1">Uncharacterized protein</fullName>
    </submittedName>
</protein>
<dbReference type="AlphaFoldDB" id="A0A0K2VLD2"/>
<sequence>MYYSVMKSNITQSNPDQLNKNVLTLKLYKLISLYQCANDLGDRALTKSTSNMPCMYNVSDENRVFFGHVKKTTKINSYLDNF</sequence>